<dbReference type="Pfam" id="PF14534">
    <property type="entry name" value="DUF4440"/>
    <property type="match status" value="1"/>
</dbReference>
<dbReference type="Gene3D" id="3.10.450.50">
    <property type="match status" value="1"/>
</dbReference>
<accession>A0ABW2G3Q9</accession>
<name>A0ABW2G3Q9_9ACTN</name>
<dbReference type="InterPro" id="IPR011944">
    <property type="entry name" value="Steroid_delta5-4_isomerase"/>
</dbReference>
<gene>
    <name evidence="2" type="ORF">ACFQMG_31530</name>
</gene>
<keyword evidence="3" id="KW-1185">Reference proteome</keyword>
<dbReference type="InterPro" id="IPR027843">
    <property type="entry name" value="DUF4440"/>
</dbReference>
<evidence type="ECO:0000313" key="2">
    <source>
        <dbReference type="EMBL" id="MFC7184089.1"/>
    </source>
</evidence>
<organism evidence="2 3">
    <name type="scientific">Kitasatospora paranensis</name>
    <dbReference type="NCBI Taxonomy" id="258053"/>
    <lineage>
        <taxon>Bacteria</taxon>
        <taxon>Bacillati</taxon>
        <taxon>Actinomycetota</taxon>
        <taxon>Actinomycetes</taxon>
        <taxon>Kitasatosporales</taxon>
        <taxon>Streptomycetaceae</taxon>
        <taxon>Kitasatospora</taxon>
    </lineage>
</organism>
<comment type="caution">
    <text evidence="2">The sequence shown here is derived from an EMBL/GenBank/DDBJ whole genome shotgun (WGS) entry which is preliminary data.</text>
</comment>
<protein>
    <submittedName>
        <fullName evidence="2">SgcJ/EcaC family oxidoreductase</fullName>
    </submittedName>
</protein>
<evidence type="ECO:0000313" key="3">
    <source>
        <dbReference type="Proteomes" id="UP001596435"/>
    </source>
</evidence>
<evidence type="ECO:0000259" key="1">
    <source>
        <dbReference type="Pfam" id="PF14534"/>
    </source>
</evidence>
<feature type="domain" description="DUF4440" evidence="1">
    <location>
        <begin position="6"/>
        <end position="117"/>
    </location>
</feature>
<dbReference type="InterPro" id="IPR032710">
    <property type="entry name" value="NTF2-like_dom_sf"/>
</dbReference>
<proteinExistence type="predicted"/>
<dbReference type="EMBL" id="JBHTAJ010000088">
    <property type="protein sequence ID" value="MFC7184089.1"/>
    <property type="molecule type" value="Genomic_DNA"/>
</dbReference>
<sequence>MSEDVAGLYRALLDGWNRGDAGAFAACFADHGSMVGFDGSTVGGRPSIERHLAAVFADHRTAAYVARVDETRPLGPDTALLRAVAGMVPPGASDLNPALNAVQSLLARRSTGGDWRIEHFQTTPAAFHGRPEESAQLTRELREVLRGRG</sequence>
<dbReference type="NCBIfam" id="TIGR02246">
    <property type="entry name" value="SgcJ/EcaC family oxidoreductase"/>
    <property type="match status" value="1"/>
</dbReference>
<reference evidence="3" key="1">
    <citation type="journal article" date="2019" name="Int. J. Syst. Evol. Microbiol.">
        <title>The Global Catalogue of Microorganisms (GCM) 10K type strain sequencing project: providing services to taxonomists for standard genome sequencing and annotation.</title>
        <authorList>
            <consortium name="The Broad Institute Genomics Platform"/>
            <consortium name="The Broad Institute Genome Sequencing Center for Infectious Disease"/>
            <person name="Wu L."/>
            <person name="Ma J."/>
        </authorList>
    </citation>
    <scope>NUCLEOTIDE SEQUENCE [LARGE SCALE GENOMIC DNA]</scope>
    <source>
        <strain evidence="3">CGMCC 1.12859</strain>
    </source>
</reference>
<dbReference type="SUPFAM" id="SSF54427">
    <property type="entry name" value="NTF2-like"/>
    <property type="match status" value="1"/>
</dbReference>
<dbReference type="RefSeq" id="WP_380232612.1">
    <property type="nucleotide sequence ID" value="NZ_JBHSVH010000002.1"/>
</dbReference>
<dbReference type="Proteomes" id="UP001596435">
    <property type="component" value="Unassembled WGS sequence"/>
</dbReference>